<evidence type="ECO:0000256" key="3">
    <source>
        <dbReference type="ARBA" id="ARBA00022679"/>
    </source>
</evidence>
<dbReference type="GO" id="GO:0008168">
    <property type="term" value="F:methyltransferase activity"/>
    <property type="evidence" value="ECO:0007669"/>
    <property type="project" value="UniProtKB-KW"/>
</dbReference>
<dbReference type="OMA" id="RMAMETF"/>
<dbReference type="NCBIfam" id="TIGR00027">
    <property type="entry name" value="mthyl_TIGR00027"/>
    <property type="match status" value="1"/>
</dbReference>
<dbReference type="AlphaFoldDB" id="E1ZK48"/>
<dbReference type="Proteomes" id="UP000008141">
    <property type="component" value="Unassembled WGS sequence"/>
</dbReference>
<dbReference type="Pfam" id="PF04072">
    <property type="entry name" value="LCM"/>
    <property type="match status" value="1"/>
</dbReference>
<evidence type="ECO:0000256" key="1">
    <source>
        <dbReference type="ARBA" id="ARBA00008138"/>
    </source>
</evidence>
<dbReference type="RefSeq" id="XP_005845735.1">
    <property type="nucleotide sequence ID" value="XM_005845673.1"/>
</dbReference>
<dbReference type="InterPro" id="IPR011610">
    <property type="entry name" value="SAM_mthyl_Trfase_ML2640-like"/>
</dbReference>
<evidence type="ECO:0000313" key="4">
    <source>
        <dbReference type="EMBL" id="EFN53633.1"/>
    </source>
</evidence>
<sequence length="328" mass="35097">MPPQPRTAAVPRRARARRDKLMPVRSWVQRTIPGMAGVTRRGVEDAGVGVPGVCNFVDARTKWIDGALRQALDEGFTQVVCLAAGYDTRAYRFARRGVKFFELDLPAASQRKQWLVKACLPGYDTLPRPVYVGADLGRVTVGDALAGTGFDASRPTLFTCEGLIYYLPEAAVATLLTSVADVAAPGSRLLFDFLHADAVDGSAFYPGYHACAESVAGKGEAFVSGLQPGEDELAGYLALLSWRLHRLVSPRQMAAKELPHEQWSDEIPPILAFYSYCEMEKPAVAAAAPAGASVAAPASVKQQPEPACLQRDGSLIQAAPDADLPGSP</sequence>
<dbReference type="OrthoDB" id="203237at2759"/>
<keyword evidence="5" id="KW-1185">Reference proteome</keyword>
<dbReference type="InParanoid" id="E1ZK48"/>
<dbReference type="KEGG" id="cvr:CHLNCDRAFT_53521"/>
<gene>
    <name evidence="4" type="ORF">CHLNCDRAFT_53521</name>
</gene>
<dbReference type="eggNOG" id="ENOG502QRNU">
    <property type="taxonomic scope" value="Eukaryota"/>
</dbReference>
<evidence type="ECO:0000256" key="2">
    <source>
        <dbReference type="ARBA" id="ARBA00022603"/>
    </source>
</evidence>
<reference evidence="4 5" key="1">
    <citation type="journal article" date="2010" name="Plant Cell">
        <title>The Chlorella variabilis NC64A genome reveals adaptation to photosymbiosis, coevolution with viruses, and cryptic sex.</title>
        <authorList>
            <person name="Blanc G."/>
            <person name="Duncan G."/>
            <person name="Agarkova I."/>
            <person name="Borodovsky M."/>
            <person name="Gurnon J."/>
            <person name="Kuo A."/>
            <person name="Lindquist E."/>
            <person name="Lucas S."/>
            <person name="Pangilinan J."/>
            <person name="Polle J."/>
            <person name="Salamov A."/>
            <person name="Terry A."/>
            <person name="Yamada T."/>
            <person name="Dunigan D.D."/>
            <person name="Grigoriev I.V."/>
            <person name="Claverie J.M."/>
            <person name="Van Etten J.L."/>
        </authorList>
    </citation>
    <scope>NUCLEOTIDE SEQUENCE [LARGE SCALE GENOMIC DNA]</scope>
    <source>
        <strain evidence="4 5">NC64A</strain>
    </source>
</reference>
<dbReference type="GeneID" id="17353236"/>
<organism evidence="5">
    <name type="scientific">Chlorella variabilis</name>
    <name type="common">Green alga</name>
    <dbReference type="NCBI Taxonomy" id="554065"/>
    <lineage>
        <taxon>Eukaryota</taxon>
        <taxon>Viridiplantae</taxon>
        <taxon>Chlorophyta</taxon>
        <taxon>core chlorophytes</taxon>
        <taxon>Trebouxiophyceae</taxon>
        <taxon>Chlorellales</taxon>
        <taxon>Chlorellaceae</taxon>
        <taxon>Chlorella clade</taxon>
        <taxon>Chlorella</taxon>
    </lineage>
</organism>
<dbReference type="STRING" id="554065.E1ZK48"/>
<dbReference type="GO" id="GO:0032259">
    <property type="term" value="P:methylation"/>
    <property type="evidence" value="ECO:0007669"/>
    <property type="project" value="UniProtKB-KW"/>
</dbReference>
<dbReference type="PANTHER" id="PTHR43619:SF2">
    <property type="entry name" value="S-ADENOSYL-L-METHIONINE-DEPENDENT METHYLTRANSFERASES SUPERFAMILY PROTEIN"/>
    <property type="match status" value="1"/>
</dbReference>
<keyword evidence="3" id="KW-0808">Transferase</keyword>
<name>E1ZK48_CHLVA</name>
<dbReference type="PANTHER" id="PTHR43619">
    <property type="entry name" value="S-ADENOSYL-L-METHIONINE-DEPENDENT METHYLTRANSFERASE YKTD-RELATED"/>
    <property type="match status" value="1"/>
</dbReference>
<protein>
    <recommendedName>
        <fullName evidence="6">S-adenosyl-L-methionine-dependent methyltransferase</fullName>
    </recommendedName>
</protein>
<keyword evidence="2" id="KW-0489">Methyltransferase</keyword>
<dbReference type="SUPFAM" id="SSF53335">
    <property type="entry name" value="S-adenosyl-L-methionine-dependent methyltransferases"/>
    <property type="match status" value="1"/>
</dbReference>
<accession>E1ZK48</accession>
<dbReference type="InterPro" id="IPR007213">
    <property type="entry name" value="Ppm1/Ppm2/Tcmp"/>
</dbReference>
<dbReference type="Gene3D" id="3.40.50.150">
    <property type="entry name" value="Vaccinia Virus protein VP39"/>
    <property type="match status" value="1"/>
</dbReference>
<dbReference type="InterPro" id="IPR029063">
    <property type="entry name" value="SAM-dependent_MTases_sf"/>
</dbReference>
<proteinExistence type="inferred from homology"/>
<comment type="similarity">
    <text evidence="1">Belongs to the UPF0677 family.</text>
</comment>
<dbReference type="EMBL" id="GL433850">
    <property type="protein sequence ID" value="EFN53633.1"/>
    <property type="molecule type" value="Genomic_DNA"/>
</dbReference>
<evidence type="ECO:0000313" key="5">
    <source>
        <dbReference type="Proteomes" id="UP000008141"/>
    </source>
</evidence>
<evidence type="ECO:0008006" key="6">
    <source>
        <dbReference type="Google" id="ProtNLM"/>
    </source>
</evidence>